<keyword evidence="10" id="KW-1185">Reference proteome</keyword>
<keyword evidence="3 8" id="KW-0812">Transmembrane</keyword>
<evidence type="ECO:0000256" key="8">
    <source>
        <dbReference type="SAM" id="Phobius"/>
    </source>
</evidence>
<comment type="similarity">
    <text evidence="2">Belongs to the unc-93 family.</text>
</comment>
<evidence type="ECO:0000256" key="7">
    <source>
        <dbReference type="SAM" id="MobiDB-lite"/>
    </source>
</evidence>
<evidence type="ECO:0000256" key="1">
    <source>
        <dbReference type="ARBA" id="ARBA00004141"/>
    </source>
</evidence>
<evidence type="ECO:0000256" key="5">
    <source>
        <dbReference type="ARBA" id="ARBA00023136"/>
    </source>
</evidence>
<dbReference type="EMBL" id="KK119516">
    <property type="protein sequence ID" value="KFM75914.1"/>
    <property type="molecule type" value="Genomic_DNA"/>
</dbReference>
<accession>A0A087UEX5</accession>
<dbReference type="InterPro" id="IPR036259">
    <property type="entry name" value="MFS_trans_sf"/>
</dbReference>
<evidence type="ECO:0000256" key="3">
    <source>
        <dbReference type="ARBA" id="ARBA00022692"/>
    </source>
</evidence>
<gene>
    <name evidence="9" type="ORF">X975_18457</name>
</gene>
<feature type="transmembrane region" description="Helical" evidence="8">
    <location>
        <begin position="42"/>
        <end position="59"/>
    </location>
</feature>
<feature type="non-terminal residue" evidence="9">
    <location>
        <position position="482"/>
    </location>
</feature>
<feature type="transmembrane region" description="Helical" evidence="8">
    <location>
        <begin position="171"/>
        <end position="194"/>
    </location>
</feature>
<evidence type="ECO:0000313" key="10">
    <source>
        <dbReference type="Proteomes" id="UP000054359"/>
    </source>
</evidence>
<dbReference type="InterPro" id="IPR051951">
    <property type="entry name" value="UNC-93_regulatory"/>
</dbReference>
<dbReference type="Gene3D" id="1.20.1250.20">
    <property type="entry name" value="MFS general substrate transporter like domains"/>
    <property type="match status" value="1"/>
</dbReference>
<dbReference type="Proteomes" id="UP000054359">
    <property type="component" value="Unassembled WGS sequence"/>
</dbReference>
<feature type="transmembrane region" description="Helical" evidence="8">
    <location>
        <begin position="326"/>
        <end position="347"/>
    </location>
</feature>
<dbReference type="STRING" id="407821.A0A087UEX5"/>
<feature type="transmembrane region" description="Helical" evidence="8">
    <location>
        <begin position="449"/>
        <end position="466"/>
    </location>
</feature>
<proteinExistence type="inferred from homology"/>
<evidence type="ECO:0000256" key="6">
    <source>
        <dbReference type="ARBA" id="ARBA00023180"/>
    </source>
</evidence>
<feature type="transmembrane region" description="Helical" evidence="8">
    <location>
        <begin position="296"/>
        <end position="314"/>
    </location>
</feature>
<dbReference type="GO" id="GO:0015459">
    <property type="term" value="F:potassium channel regulator activity"/>
    <property type="evidence" value="ECO:0007669"/>
    <property type="project" value="TreeGrafter"/>
</dbReference>
<dbReference type="GO" id="GO:0005886">
    <property type="term" value="C:plasma membrane"/>
    <property type="evidence" value="ECO:0007669"/>
    <property type="project" value="TreeGrafter"/>
</dbReference>
<name>A0A087UEX5_STEMI</name>
<sequence>MKKPNNMQAKMEVDYGDKKKKNSTAHPLGAPVMSKLRIMKNLVIVCLGFLFLFSAYQGLANLQSTMNMKGDLGTVSQSVIYAALIFSSLFLPKLVIKKLGCKLTLALSILTYAPYIAANFYPHMGTFVPTAIVLGLGAAPLWSAKCTYLNEISVLYAGHGTDSADIITSRFFGIFFMVFQNTQIWGNLASYFVLKPMKPNATNSFESPDNDLNSNRTNLTCGVDFCSGLNENLQPPTEDKRYMLIAIYLSCAILAAIIVSIFLDPLPTEKKSKVENENVLSRVVATLKHLKKVDQLLLVPITVFSGIEQAFILGDYTKAYVACAWGLHRVGLVFICFGVVNAIMSFLAGRLVKYVSRVAFMLAGALGNVAVCTALFLWQPEESQSIYFFVLIGVWGLSDAIWQTQINALYGVLFRSEEEAAFSNYRLWESLGFSIAFAYSTFLCIAPKMYILLGFLATGITGYLIVEIKTWNRKNSYDLPST</sequence>
<dbReference type="InterPro" id="IPR010291">
    <property type="entry name" value="Ion_channel_UNC-93"/>
</dbReference>
<dbReference type="PANTHER" id="PTHR19444">
    <property type="entry name" value="UNC-93 RELATED"/>
    <property type="match status" value="1"/>
</dbReference>
<feature type="transmembrane region" description="Helical" evidence="8">
    <location>
        <begin position="386"/>
        <end position="413"/>
    </location>
</feature>
<protein>
    <submittedName>
        <fullName evidence="9">UNC93-like protein</fullName>
    </submittedName>
</protein>
<feature type="transmembrane region" description="Helical" evidence="8">
    <location>
        <begin position="359"/>
        <end position="380"/>
    </location>
</feature>
<feature type="transmembrane region" description="Helical" evidence="8">
    <location>
        <begin position="103"/>
        <end position="121"/>
    </location>
</feature>
<keyword evidence="4 8" id="KW-1133">Transmembrane helix</keyword>
<dbReference type="GO" id="GO:0006937">
    <property type="term" value="P:regulation of muscle contraction"/>
    <property type="evidence" value="ECO:0007669"/>
    <property type="project" value="TreeGrafter"/>
</dbReference>
<comment type="subcellular location">
    <subcellularLocation>
        <location evidence="1">Membrane</location>
        <topology evidence="1">Multi-pass membrane protein</topology>
    </subcellularLocation>
</comment>
<feature type="transmembrane region" description="Helical" evidence="8">
    <location>
        <begin position="79"/>
        <end position="96"/>
    </location>
</feature>
<dbReference type="Pfam" id="PF05978">
    <property type="entry name" value="UNC-93"/>
    <property type="match status" value="1"/>
</dbReference>
<dbReference type="GO" id="GO:0055120">
    <property type="term" value="C:striated muscle dense body"/>
    <property type="evidence" value="ECO:0007669"/>
    <property type="project" value="TreeGrafter"/>
</dbReference>
<feature type="region of interest" description="Disordered" evidence="7">
    <location>
        <begin position="1"/>
        <end position="22"/>
    </location>
</feature>
<dbReference type="AlphaFoldDB" id="A0A087UEX5"/>
<evidence type="ECO:0000313" key="9">
    <source>
        <dbReference type="EMBL" id="KFM75914.1"/>
    </source>
</evidence>
<dbReference type="CDD" id="cd17406">
    <property type="entry name" value="MFS_unc93A_like"/>
    <property type="match status" value="1"/>
</dbReference>
<evidence type="ECO:0000256" key="4">
    <source>
        <dbReference type="ARBA" id="ARBA00022989"/>
    </source>
</evidence>
<organism evidence="9 10">
    <name type="scientific">Stegodyphus mimosarum</name>
    <name type="common">African social velvet spider</name>
    <dbReference type="NCBI Taxonomy" id="407821"/>
    <lineage>
        <taxon>Eukaryota</taxon>
        <taxon>Metazoa</taxon>
        <taxon>Ecdysozoa</taxon>
        <taxon>Arthropoda</taxon>
        <taxon>Chelicerata</taxon>
        <taxon>Arachnida</taxon>
        <taxon>Araneae</taxon>
        <taxon>Araneomorphae</taxon>
        <taxon>Entelegynae</taxon>
        <taxon>Eresoidea</taxon>
        <taxon>Eresidae</taxon>
        <taxon>Stegodyphus</taxon>
    </lineage>
</organism>
<evidence type="ECO:0000256" key="2">
    <source>
        <dbReference type="ARBA" id="ARBA00009172"/>
    </source>
</evidence>
<dbReference type="OrthoDB" id="78663at2759"/>
<dbReference type="OMA" id="YQSSAVW"/>
<dbReference type="FunFam" id="1.20.1250.20:FF:000290">
    <property type="entry name" value="Unc-93 homolog A"/>
    <property type="match status" value="1"/>
</dbReference>
<dbReference type="PANTHER" id="PTHR19444:SF13">
    <property type="entry name" value="PROTEIN UNC-93 HOMOLOG A"/>
    <property type="match status" value="1"/>
</dbReference>
<dbReference type="SUPFAM" id="SSF103473">
    <property type="entry name" value="MFS general substrate transporter"/>
    <property type="match status" value="1"/>
</dbReference>
<keyword evidence="5 8" id="KW-0472">Membrane</keyword>
<reference evidence="9 10" key="1">
    <citation type="submission" date="2013-11" db="EMBL/GenBank/DDBJ databases">
        <title>Genome sequencing of Stegodyphus mimosarum.</title>
        <authorList>
            <person name="Bechsgaard J."/>
        </authorList>
    </citation>
    <scope>NUCLEOTIDE SEQUENCE [LARGE SCALE GENOMIC DNA]</scope>
</reference>
<dbReference type="GO" id="GO:0043266">
    <property type="term" value="P:regulation of potassium ion transport"/>
    <property type="evidence" value="ECO:0007669"/>
    <property type="project" value="TreeGrafter"/>
</dbReference>
<feature type="transmembrane region" description="Helical" evidence="8">
    <location>
        <begin position="242"/>
        <end position="263"/>
    </location>
</feature>
<keyword evidence="6" id="KW-0325">Glycoprotein</keyword>